<protein>
    <submittedName>
        <fullName evidence="1">Uncharacterized protein</fullName>
    </submittedName>
</protein>
<organism evidence="1">
    <name type="scientific">marine sediment metagenome</name>
    <dbReference type="NCBI Taxonomy" id="412755"/>
    <lineage>
        <taxon>unclassified sequences</taxon>
        <taxon>metagenomes</taxon>
        <taxon>ecological metagenomes</taxon>
    </lineage>
</organism>
<feature type="non-terminal residue" evidence="1">
    <location>
        <position position="1"/>
    </location>
</feature>
<dbReference type="AlphaFoldDB" id="X1F5H7"/>
<sequence length="69" mass="7784">HTVFLQPPEDGDWIISTDEILQDATYIMNGSIEIEPGAKLTILNCDLTFNSTLLERHEIQVDGELEILN</sequence>
<dbReference type="EMBL" id="BART01041292">
    <property type="protein sequence ID" value="GAH24629.1"/>
    <property type="molecule type" value="Genomic_DNA"/>
</dbReference>
<comment type="caution">
    <text evidence="1">The sequence shown here is derived from an EMBL/GenBank/DDBJ whole genome shotgun (WGS) entry which is preliminary data.</text>
</comment>
<feature type="non-terminal residue" evidence="1">
    <location>
        <position position="69"/>
    </location>
</feature>
<proteinExistence type="predicted"/>
<gene>
    <name evidence="1" type="ORF">S01H4_66562</name>
</gene>
<evidence type="ECO:0000313" key="1">
    <source>
        <dbReference type="EMBL" id="GAH24629.1"/>
    </source>
</evidence>
<accession>X1F5H7</accession>
<reference evidence="1" key="1">
    <citation type="journal article" date="2014" name="Front. Microbiol.">
        <title>High frequency of phylogenetically diverse reductive dehalogenase-homologous genes in deep subseafloor sedimentary metagenomes.</title>
        <authorList>
            <person name="Kawai M."/>
            <person name="Futagami T."/>
            <person name="Toyoda A."/>
            <person name="Takaki Y."/>
            <person name="Nishi S."/>
            <person name="Hori S."/>
            <person name="Arai W."/>
            <person name="Tsubouchi T."/>
            <person name="Morono Y."/>
            <person name="Uchiyama I."/>
            <person name="Ito T."/>
            <person name="Fujiyama A."/>
            <person name="Inagaki F."/>
            <person name="Takami H."/>
        </authorList>
    </citation>
    <scope>NUCLEOTIDE SEQUENCE</scope>
    <source>
        <strain evidence="1">Expedition CK06-06</strain>
    </source>
</reference>
<name>X1F5H7_9ZZZZ</name>